<evidence type="ECO:0000256" key="1">
    <source>
        <dbReference type="SAM" id="Phobius"/>
    </source>
</evidence>
<feature type="transmembrane region" description="Helical" evidence="1">
    <location>
        <begin position="301"/>
        <end position="321"/>
    </location>
</feature>
<accession>A0A401ZHE5</accession>
<feature type="transmembrane region" description="Helical" evidence="1">
    <location>
        <begin position="269"/>
        <end position="289"/>
    </location>
</feature>
<dbReference type="Pfam" id="PF00498">
    <property type="entry name" value="FHA"/>
    <property type="match status" value="1"/>
</dbReference>
<keyword evidence="1" id="KW-0812">Transmembrane</keyword>
<dbReference type="Gene3D" id="2.60.200.20">
    <property type="match status" value="1"/>
</dbReference>
<keyword evidence="4" id="KW-1185">Reference proteome</keyword>
<dbReference type="InterPro" id="IPR026898">
    <property type="entry name" value="PrsW"/>
</dbReference>
<keyword evidence="1" id="KW-0472">Membrane</keyword>
<organism evidence="3 4">
    <name type="scientific">Dictyobacter aurantiacus</name>
    <dbReference type="NCBI Taxonomy" id="1936993"/>
    <lineage>
        <taxon>Bacteria</taxon>
        <taxon>Bacillati</taxon>
        <taxon>Chloroflexota</taxon>
        <taxon>Ktedonobacteria</taxon>
        <taxon>Ktedonobacterales</taxon>
        <taxon>Dictyobacteraceae</taxon>
        <taxon>Dictyobacter</taxon>
    </lineage>
</organism>
<protein>
    <recommendedName>
        <fullName evidence="2">FHA domain-containing protein</fullName>
    </recommendedName>
</protein>
<dbReference type="PANTHER" id="PTHR36844:SF1">
    <property type="entry name" value="PROTEASE PRSW"/>
    <property type="match status" value="1"/>
</dbReference>
<dbReference type="SMART" id="SM00240">
    <property type="entry name" value="FHA"/>
    <property type="match status" value="1"/>
</dbReference>
<dbReference type="Pfam" id="PF13367">
    <property type="entry name" value="PrsW-protease"/>
    <property type="match status" value="1"/>
</dbReference>
<feature type="transmembrane region" description="Helical" evidence="1">
    <location>
        <begin position="445"/>
        <end position="462"/>
    </location>
</feature>
<sequence>MLRVVRVLLPADPARRPDTHPRGLFPEERLVYVLTSRETTMGRALSNDLILMDPSVSREHARLVFDGENWSIHNVTDQNILHVNGHEVAAGARHVLHSQDFLVLGNTMLQLIAPKGDQDASIASALDDDKAGELPLPTPSRISDEAVKFPVSSTAAHPRVFSRLPLLPPIKKIPATNGKRHEAHTISPETASLEERQTVMELDARAWAEEGKLLGSSITLQFALPRVLKKTLRWTIGGLLLLALLLSALAAIILNNLLGIVSLVQESPVNILSVLTIPIVAALGINLLVNFIDRYEREPWFLRLAAFLWGAIIAIPPTTFIEGSVDSWRSAILGPQAGRALHALFSALNAGITEETVKGLGLLLLFFVLRDEFDNVTDGIVYGALIGAGFAMVENIFYFAGNPKAFLFLLIGRIVLGWLSHSTFTICLGIALGYMRHTQIRWRQIVIPIIGYFIAVGLHTAFDFINFFANALVLSSPDNSNIVMFSLFASIGDYILPFIAQMVIIYCLIKSLAHEAAIIREFLASEVSNGIVTVDEYAMLQHSFLRTRIERSILFRQGFKQWMRVKALYQTEIGLAFRKWHVSMGDKPKLGYIQPEDAYRRRIQRLRQDIILAEAANYKL</sequence>
<dbReference type="PANTHER" id="PTHR36844">
    <property type="entry name" value="PROTEASE PRSW"/>
    <property type="match status" value="1"/>
</dbReference>
<dbReference type="InterPro" id="IPR008984">
    <property type="entry name" value="SMAD_FHA_dom_sf"/>
</dbReference>
<dbReference type="EMBL" id="BIFQ01000001">
    <property type="protein sequence ID" value="GCE06300.1"/>
    <property type="molecule type" value="Genomic_DNA"/>
</dbReference>
<dbReference type="CDD" id="cd00060">
    <property type="entry name" value="FHA"/>
    <property type="match status" value="1"/>
</dbReference>
<feature type="transmembrane region" description="Helical" evidence="1">
    <location>
        <begin position="380"/>
        <end position="400"/>
    </location>
</feature>
<dbReference type="SUPFAM" id="SSF49879">
    <property type="entry name" value="SMAD/FHA domain"/>
    <property type="match status" value="1"/>
</dbReference>
<feature type="transmembrane region" description="Helical" evidence="1">
    <location>
        <begin position="406"/>
        <end position="433"/>
    </location>
</feature>
<reference evidence="4" key="1">
    <citation type="submission" date="2018-12" db="EMBL/GenBank/DDBJ databases">
        <title>Tengunoibacter tsumagoiensis gen. nov., sp. nov., Dictyobacter kobayashii sp. nov., D. alpinus sp. nov., and D. joshuensis sp. nov. and description of Dictyobacteraceae fam. nov. within the order Ktedonobacterales isolated from Tengu-no-mugimeshi.</title>
        <authorList>
            <person name="Wang C.M."/>
            <person name="Zheng Y."/>
            <person name="Sakai Y."/>
            <person name="Toyoda A."/>
            <person name="Minakuchi Y."/>
            <person name="Abe K."/>
            <person name="Yokota A."/>
            <person name="Yabe S."/>
        </authorList>
    </citation>
    <scope>NUCLEOTIDE SEQUENCE [LARGE SCALE GENOMIC DNA]</scope>
    <source>
        <strain evidence="4">S-27</strain>
    </source>
</reference>
<name>A0A401ZHE5_9CHLR</name>
<dbReference type="PROSITE" id="PS50006">
    <property type="entry name" value="FHA_DOMAIN"/>
    <property type="match status" value="1"/>
</dbReference>
<dbReference type="InterPro" id="IPR000253">
    <property type="entry name" value="FHA_dom"/>
</dbReference>
<proteinExistence type="predicted"/>
<evidence type="ECO:0000313" key="3">
    <source>
        <dbReference type="EMBL" id="GCE06300.1"/>
    </source>
</evidence>
<dbReference type="AlphaFoldDB" id="A0A401ZHE5"/>
<gene>
    <name evidence="3" type="ORF">KDAU_36290</name>
</gene>
<feature type="transmembrane region" description="Helical" evidence="1">
    <location>
        <begin position="239"/>
        <end position="263"/>
    </location>
</feature>
<keyword evidence="1" id="KW-1133">Transmembrane helix</keyword>
<dbReference type="GO" id="GO:0008233">
    <property type="term" value="F:peptidase activity"/>
    <property type="evidence" value="ECO:0007669"/>
    <property type="project" value="InterPro"/>
</dbReference>
<dbReference type="Proteomes" id="UP000287224">
    <property type="component" value="Unassembled WGS sequence"/>
</dbReference>
<feature type="domain" description="FHA" evidence="2">
    <location>
        <begin position="39"/>
        <end position="88"/>
    </location>
</feature>
<evidence type="ECO:0000313" key="4">
    <source>
        <dbReference type="Proteomes" id="UP000287224"/>
    </source>
</evidence>
<comment type="caution">
    <text evidence="3">The sequence shown here is derived from an EMBL/GenBank/DDBJ whole genome shotgun (WGS) entry which is preliminary data.</text>
</comment>
<feature type="transmembrane region" description="Helical" evidence="1">
    <location>
        <begin position="482"/>
        <end position="509"/>
    </location>
</feature>
<evidence type="ECO:0000259" key="2">
    <source>
        <dbReference type="PROSITE" id="PS50006"/>
    </source>
</evidence>
<feature type="transmembrane region" description="Helical" evidence="1">
    <location>
        <begin position="341"/>
        <end position="368"/>
    </location>
</feature>